<dbReference type="RefSeq" id="WP_014435491.1">
    <property type="nucleotide sequence ID" value="NC_017080.1"/>
</dbReference>
<proteinExistence type="predicted"/>
<dbReference type="STRING" id="1142394.PSMK_01120"/>
<gene>
    <name evidence="1" type="ordered locus">PSMK_01120</name>
</gene>
<name>I0IAI3_PHYMF</name>
<keyword evidence="2" id="KW-1185">Reference proteome</keyword>
<accession>I0IAI3</accession>
<evidence type="ECO:0000313" key="1">
    <source>
        <dbReference type="EMBL" id="BAM02271.1"/>
    </source>
</evidence>
<sequence>MRSPRNAVLLATLCVPLLLPSSGCEVIKSKVPGMNPAEKLPPAELRVGGGRQIDFLAPGPGTLMYANAHTGETLKTQSVAAGERVTFTVDLSNPDDPLLFGADPSSFEGVLYFRPEGYVPPAASEPAPDGAI</sequence>
<dbReference type="HOGENOM" id="CLU_1915104_0_0_0"/>
<dbReference type="EMBL" id="AP012338">
    <property type="protein sequence ID" value="BAM02271.1"/>
    <property type="molecule type" value="Genomic_DNA"/>
</dbReference>
<dbReference type="Proteomes" id="UP000007881">
    <property type="component" value="Chromosome"/>
</dbReference>
<reference evidence="1 2" key="1">
    <citation type="submission" date="2012-02" db="EMBL/GenBank/DDBJ databases">
        <title>Complete genome sequence of Phycisphaera mikurensis NBRC 102666.</title>
        <authorList>
            <person name="Ankai A."/>
            <person name="Hosoyama A."/>
            <person name="Terui Y."/>
            <person name="Sekine M."/>
            <person name="Fukai R."/>
            <person name="Kato Y."/>
            <person name="Nakamura S."/>
            <person name="Yamada-Narita S."/>
            <person name="Kawakoshi A."/>
            <person name="Fukunaga Y."/>
            <person name="Yamazaki S."/>
            <person name="Fujita N."/>
        </authorList>
    </citation>
    <scope>NUCLEOTIDE SEQUENCE [LARGE SCALE GENOMIC DNA]</scope>
    <source>
        <strain evidence="2">NBRC 102666 / KCTC 22515 / FYK2301M01</strain>
    </source>
</reference>
<dbReference type="KEGG" id="phm:PSMK_01120"/>
<evidence type="ECO:0000313" key="2">
    <source>
        <dbReference type="Proteomes" id="UP000007881"/>
    </source>
</evidence>
<dbReference type="AlphaFoldDB" id="I0IAI3"/>
<organism evidence="1 2">
    <name type="scientific">Phycisphaera mikurensis (strain NBRC 102666 / KCTC 22515 / FYK2301M01)</name>
    <dbReference type="NCBI Taxonomy" id="1142394"/>
    <lineage>
        <taxon>Bacteria</taxon>
        <taxon>Pseudomonadati</taxon>
        <taxon>Planctomycetota</taxon>
        <taxon>Phycisphaerae</taxon>
        <taxon>Phycisphaerales</taxon>
        <taxon>Phycisphaeraceae</taxon>
        <taxon>Phycisphaera</taxon>
    </lineage>
</organism>
<protein>
    <submittedName>
        <fullName evidence="1">Uncharacterized protein</fullName>
    </submittedName>
</protein>